<reference evidence="2" key="1">
    <citation type="journal article" date="2005" name="Environ. Microbiol.">
        <title>Genetic and functional properties of uncultivated thermophilic crenarchaeotes from a subsurface gold mine as revealed by analysis of genome fragments.</title>
        <authorList>
            <person name="Nunoura T."/>
            <person name="Hirayama H."/>
            <person name="Takami H."/>
            <person name="Oida H."/>
            <person name="Nishi S."/>
            <person name="Shimamura S."/>
            <person name="Suzuki Y."/>
            <person name="Inagaki F."/>
            <person name="Takai K."/>
            <person name="Nealson K.H."/>
            <person name="Horikoshi K."/>
        </authorList>
    </citation>
    <scope>NUCLEOTIDE SEQUENCE</scope>
</reference>
<evidence type="ECO:0000313" key="2">
    <source>
        <dbReference type="EMBL" id="BAL55109.1"/>
    </source>
</evidence>
<dbReference type="AlphaFoldDB" id="H5SG23"/>
<name>H5SG23_9BACT</name>
<protein>
    <submittedName>
        <fullName evidence="2">Uncharacterized protein</fullName>
    </submittedName>
</protein>
<reference evidence="2" key="2">
    <citation type="journal article" date="2012" name="PLoS ONE">
        <title>A Deeply Branching Thermophilic Bacterium with an Ancient Acetyl-CoA Pathway Dominates a Subsurface Ecosystem.</title>
        <authorList>
            <person name="Takami H."/>
            <person name="Noguchi H."/>
            <person name="Takaki Y."/>
            <person name="Uchiyama I."/>
            <person name="Toyoda A."/>
            <person name="Nishi S."/>
            <person name="Chee G.-J."/>
            <person name="Arai W."/>
            <person name="Nunoura T."/>
            <person name="Itoh T."/>
            <person name="Hattori M."/>
            <person name="Takai K."/>
        </authorList>
    </citation>
    <scope>NUCLEOTIDE SEQUENCE</scope>
</reference>
<evidence type="ECO:0000256" key="1">
    <source>
        <dbReference type="SAM" id="SignalP"/>
    </source>
</evidence>
<accession>H5SG23</accession>
<dbReference type="EMBL" id="AP011709">
    <property type="protein sequence ID" value="BAL55109.1"/>
    <property type="molecule type" value="Genomic_DNA"/>
</dbReference>
<proteinExistence type="predicted"/>
<dbReference type="PROSITE" id="PS51257">
    <property type="entry name" value="PROKAR_LIPOPROTEIN"/>
    <property type="match status" value="1"/>
</dbReference>
<sequence length="318" mass="35559">MPVKRAIVALAIALAASVSCAAATDDSLGWDDFFQSISTGWFPRPYAAIGYFAGSTLNFYQHSSATNITTSGTRPIVGRWSAHNPFRSHEDDIKKPWSADDADDDFPSLGYSAPINLRVEWMLPLLHCMARFDVAYELSRERLYSLDTSRKYLALSGQPTPFREVSVLFNNEHFLGARLGVAVPIYGAFVTSQPLRLDTMRRIDVIDRISSFYYVAASLHAAALVLSEATQYVQIADAKDAIRYRNGQDTVTLMNKARLSTATPLRWHAEIAAGWQASFGSFAFTVEAYAELPLTSVLRDARWMLYRYGIRTMIGRQQ</sequence>
<keyword evidence="1" id="KW-0732">Signal</keyword>
<feature type="signal peptide" evidence="1">
    <location>
        <begin position="1"/>
        <end position="21"/>
    </location>
</feature>
<feature type="chain" id="PRO_5003597497" evidence="1">
    <location>
        <begin position="22"/>
        <end position="318"/>
    </location>
</feature>
<gene>
    <name evidence="2" type="ORF">HGMM_F23B02C48</name>
</gene>
<organism evidence="2">
    <name type="scientific">uncultured Bacteroidota bacterium</name>
    <dbReference type="NCBI Taxonomy" id="152509"/>
    <lineage>
        <taxon>Bacteria</taxon>
        <taxon>Pseudomonadati</taxon>
        <taxon>Bacteroidota</taxon>
        <taxon>environmental samples</taxon>
    </lineage>
</organism>